<dbReference type="SUPFAM" id="SSF48452">
    <property type="entry name" value="TPR-like"/>
    <property type="match status" value="1"/>
</dbReference>
<protein>
    <recommendedName>
        <fullName evidence="6">Protein kinase domain-containing protein</fullName>
    </recommendedName>
</protein>
<reference evidence="7 8" key="2">
    <citation type="submission" date="2018-03" db="EMBL/GenBank/DDBJ databases">
        <authorList>
            <person name="Keele B.F."/>
        </authorList>
    </citation>
    <scope>NUCLEOTIDE SEQUENCE [LARGE SCALE GENOMIC DNA]</scope>
    <source>
        <strain evidence="7 8">D13</strain>
    </source>
</reference>
<dbReference type="Gene3D" id="1.10.510.10">
    <property type="entry name" value="Transferase(Phosphotransferase) domain 1"/>
    <property type="match status" value="1"/>
</dbReference>
<name>A0A2P1PP06_9GAMM</name>
<evidence type="ECO:0000256" key="4">
    <source>
        <dbReference type="ARBA" id="ARBA00022840"/>
    </source>
</evidence>
<dbReference type="SUPFAM" id="SSF56112">
    <property type="entry name" value="Protein kinase-like (PK-like)"/>
    <property type="match status" value="1"/>
</dbReference>
<dbReference type="PROSITE" id="PS50011">
    <property type="entry name" value="PROTEIN_KINASE_DOM"/>
    <property type="match status" value="1"/>
</dbReference>
<dbReference type="InterPro" id="IPR011009">
    <property type="entry name" value="Kinase-like_dom_sf"/>
</dbReference>
<keyword evidence="1" id="KW-0808">Transferase</keyword>
<keyword evidence="4 5" id="KW-0067">ATP-binding</keyword>
<dbReference type="Gene3D" id="3.30.200.20">
    <property type="entry name" value="Phosphorylase Kinase, domain 1"/>
    <property type="match status" value="1"/>
</dbReference>
<evidence type="ECO:0000256" key="5">
    <source>
        <dbReference type="PROSITE-ProRule" id="PRU10141"/>
    </source>
</evidence>
<sequence>MAVCELCFGKECACRVPSLPSLLCWNMGLGPALPRWSRVCAGRTPVSRQKDGAMSSDHFSKVRELFALALEQPAASREAFVREHASDPAIATEVLRLMGLDEQPQIHTLQGVQAMADAEAAPLAQGRRVGKFELFEVLGEGGMGQVYRARRVDGPEHWVAVKLMRRGLFNAASETRFLAEQQFLARLNHPNIAHYIDSGSDADGHVYVAMELVQGQRLLDFAKAKELNAKQRVTLFRQLLAAVSYAHRQLIIHRDLKQANVLVTADGVVKLLDFGIAKLLQDQSQMTGTIERLYTPTCAAPEQIRGEPCDVTTDVYALGVLLYELIAGKSIFDTEGKTPGEFENLVLNVPPPDMKSRVHADLGCADIPTDLERIVAKAIRKEPNRRYNSVEQFDADLERLLNNEPVSVSGNGFLYRTQKFLSRNKLASGLTTLIAIAVLTGLGITLQQNREIRAERDRANLALDAMKQAFLGADPGGEAGGEVKAKDILNKSSENLLPLIRRGDTQFIELAATLLEVELSMGMVNDAAKTFSEIPEDTIRSHPTLCLLQARLYADRGLPDQAKAQISSCTSGPNESRLRSITQARIAEANKEFLKAAELYREFRKGLDTSDHAWIYALERESFSLSRAGRPEQSIQLIDKATEMSTKAFSPDHARFARLDLARIKVLQAGTGHEEFLQLAPKILERIEQQHGARSTFTAEANSWLAFGYSSVADYASALPHYEIASNIYADVYGSGHRETIRAKFNVAMAMSKLKRPPTKLVPMFESLIIESDFSGNYDLQTFIQISYIQYLTNIDMDELALRVAIKTAESPENLFRVDSVEYERFQRSANRAFWKSRCTSESSVEESRARICRSLILENQVCHAAKRAICGTRDLFR</sequence>
<evidence type="ECO:0000259" key="6">
    <source>
        <dbReference type="PROSITE" id="PS50011"/>
    </source>
</evidence>
<keyword evidence="2 5" id="KW-0547">Nucleotide-binding</keyword>
<dbReference type="OrthoDB" id="9783151at2"/>
<evidence type="ECO:0000313" key="8">
    <source>
        <dbReference type="Proteomes" id="UP000241074"/>
    </source>
</evidence>
<dbReference type="PANTHER" id="PTHR43289:SF6">
    <property type="entry name" value="SERINE_THREONINE-PROTEIN KINASE NEKL-3"/>
    <property type="match status" value="1"/>
</dbReference>
<feature type="binding site" evidence="5">
    <location>
        <position position="162"/>
    </location>
    <ligand>
        <name>ATP</name>
        <dbReference type="ChEBI" id="CHEBI:30616"/>
    </ligand>
</feature>
<dbReference type="CDD" id="cd14014">
    <property type="entry name" value="STKc_PknB_like"/>
    <property type="match status" value="1"/>
</dbReference>
<dbReference type="InterPro" id="IPR008271">
    <property type="entry name" value="Ser/Thr_kinase_AS"/>
</dbReference>
<evidence type="ECO:0000256" key="3">
    <source>
        <dbReference type="ARBA" id="ARBA00022777"/>
    </source>
</evidence>
<dbReference type="Gene3D" id="1.25.40.10">
    <property type="entry name" value="Tetratricopeptide repeat domain"/>
    <property type="match status" value="1"/>
</dbReference>
<feature type="domain" description="Protein kinase" evidence="6">
    <location>
        <begin position="132"/>
        <end position="401"/>
    </location>
</feature>
<dbReference type="InterPro" id="IPR017441">
    <property type="entry name" value="Protein_kinase_ATP_BS"/>
</dbReference>
<dbReference type="Pfam" id="PF00069">
    <property type="entry name" value="Pkinase"/>
    <property type="match status" value="1"/>
</dbReference>
<dbReference type="GO" id="GO:0004674">
    <property type="term" value="F:protein serine/threonine kinase activity"/>
    <property type="evidence" value="ECO:0007669"/>
    <property type="project" value="TreeGrafter"/>
</dbReference>
<evidence type="ECO:0000256" key="1">
    <source>
        <dbReference type="ARBA" id="ARBA00022679"/>
    </source>
</evidence>
<keyword evidence="8" id="KW-1185">Reference proteome</keyword>
<proteinExistence type="predicted"/>
<dbReference type="PROSITE" id="PS00107">
    <property type="entry name" value="PROTEIN_KINASE_ATP"/>
    <property type="match status" value="1"/>
</dbReference>
<evidence type="ECO:0000256" key="2">
    <source>
        <dbReference type="ARBA" id="ARBA00022741"/>
    </source>
</evidence>
<keyword evidence="3" id="KW-0418">Kinase</keyword>
<gene>
    <name evidence="7" type="ORF">C7S18_04895</name>
</gene>
<dbReference type="KEGG" id="xba:C7S18_04895"/>
<dbReference type="GO" id="GO:0005524">
    <property type="term" value="F:ATP binding"/>
    <property type="evidence" value="ECO:0007669"/>
    <property type="project" value="UniProtKB-UniRule"/>
</dbReference>
<dbReference type="PANTHER" id="PTHR43289">
    <property type="entry name" value="MITOGEN-ACTIVATED PROTEIN KINASE KINASE KINASE 20-RELATED"/>
    <property type="match status" value="1"/>
</dbReference>
<evidence type="ECO:0000313" key="7">
    <source>
        <dbReference type="EMBL" id="AVP96579.1"/>
    </source>
</evidence>
<dbReference type="EMBL" id="CP027860">
    <property type="protein sequence ID" value="AVP96579.1"/>
    <property type="molecule type" value="Genomic_DNA"/>
</dbReference>
<reference evidence="7 8" key="1">
    <citation type="submission" date="2018-03" db="EMBL/GenBank/DDBJ databases">
        <title>Ahniella affigens gen. nov., sp. nov., a gammaproteobacterium isolated from sandy soil near a stream.</title>
        <authorList>
            <person name="Ko Y."/>
            <person name="Kim J.-H."/>
        </authorList>
    </citation>
    <scope>NUCLEOTIDE SEQUENCE [LARGE SCALE GENOMIC DNA]</scope>
    <source>
        <strain evidence="7 8">D13</strain>
    </source>
</reference>
<dbReference type="SMART" id="SM00220">
    <property type="entry name" value="S_TKc"/>
    <property type="match status" value="1"/>
</dbReference>
<dbReference type="RefSeq" id="WP_106890507.1">
    <property type="nucleotide sequence ID" value="NZ_CP027860.1"/>
</dbReference>
<dbReference type="InterPro" id="IPR000719">
    <property type="entry name" value="Prot_kinase_dom"/>
</dbReference>
<dbReference type="InterPro" id="IPR011990">
    <property type="entry name" value="TPR-like_helical_dom_sf"/>
</dbReference>
<organism evidence="7 8">
    <name type="scientific">Ahniella affigens</name>
    <dbReference type="NCBI Taxonomy" id="2021234"/>
    <lineage>
        <taxon>Bacteria</taxon>
        <taxon>Pseudomonadati</taxon>
        <taxon>Pseudomonadota</taxon>
        <taxon>Gammaproteobacteria</taxon>
        <taxon>Lysobacterales</taxon>
        <taxon>Rhodanobacteraceae</taxon>
        <taxon>Ahniella</taxon>
    </lineage>
</organism>
<dbReference type="PROSITE" id="PS00108">
    <property type="entry name" value="PROTEIN_KINASE_ST"/>
    <property type="match status" value="1"/>
</dbReference>
<dbReference type="Proteomes" id="UP000241074">
    <property type="component" value="Chromosome"/>
</dbReference>
<accession>A0A2P1PP06</accession>
<dbReference type="AlphaFoldDB" id="A0A2P1PP06"/>